<feature type="transmembrane region" description="Helical" evidence="7">
    <location>
        <begin position="140"/>
        <end position="159"/>
    </location>
</feature>
<keyword evidence="3" id="KW-0762">Sugar transport</keyword>
<dbReference type="GO" id="GO:0000139">
    <property type="term" value="C:Golgi membrane"/>
    <property type="evidence" value="ECO:0007669"/>
    <property type="project" value="TreeGrafter"/>
</dbReference>
<comment type="caution">
    <text evidence="8">The sequence shown here is derived from an EMBL/GenBank/DDBJ whole genome shotgun (WGS) entry which is preliminary data.</text>
</comment>
<dbReference type="EMBL" id="CAKM01000152">
    <property type="protein sequence ID" value="CCJ29074.1"/>
    <property type="molecule type" value="Genomic_DNA"/>
</dbReference>
<keyword evidence="2" id="KW-0813">Transport</keyword>
<feature type="transmembrane region" description="Helical" evidence="7">
    <location>
        <begin position="277"/>
        <end position="296"/>
    </location>
</feature>
<dbReference type="GO" id="GO:0005464">
    <property type="term" value="F:UDP-xylose transmembrane transporter activity"/>
    <property type="evidence" value="ECO:0007669"/>
    <property type="project" value="TreeGrafter"/>
</dbReference>
<dbReference type="GO" id="GO:0005462">
    <property type="term" value="F:UDP-N-acetylglucosamine transmembrane transporter activity"/>
    <property type="evidence" value="ECO:0007669"/>
    <property type="project" value="TreeGrafter"/>
</dbReference>
<feature type="transmembrane region" description="Helical" evidence="7">
    <location>
        <begin position="110"/>
        <end position="128"/>
    </location>
</feature>
<proteinExistence type="predicted"/>
<dbReference type="Pfam" id="PF08449">
    <property type="entry name" value="UAA"/>
    <property type="match status" value="1"/>
</dbReference>
<evidence type="ECO:0000313" key="8">
    <source>
        <dbReference type="EMBL" id="CCJ29074.1"/>
    </source>
</evidence>
<reference evidence="8 9" key="1">
    <citation type="journal article" date="2012" name="MBio">
        <title>De novo assembly of the Pneumocystis jirovecii genome from a single bronchoalveolar lavage fluid specimen from a patient.</title>
        <authorList>
            <person name="Cisse O.H."/>
            <person name="Pagni M."/>
            <person name="Hauser P.M."/>
        </authorList>
    </citation>
    <scope>NUCLEOTIDE SEQUENCE [LARGE SCALE GENOMIC DNA]</scope>
    <source>
        <strain evidence="8 9">SE8</strain>
    </source>
</reference>
<dbReference type="STRING" id="1209962.L0PAF5"/>
<evidence type="ECO:0000256" key="7">
    <source>
        <dbReference type="SAM" id="Phobius"/>
    </source>
</evidence>
<dbReference type="FunCoup" id="L0PAF5">
    <property type="interactions" value="78"/>
</dbReference>
<keyword evidence="5 7" id="KW-1133">Transmembrane helix</keyword>
<evidence type="ECO:0000256" key="4">
    <source>
        <dbReference type="ARBA" id="ARBA00022692"/>
    </source>
</evidence>
<dbReference type="InterPro" id="IPR013657">
    <property type="entry name" value="SCL35B1-4/HUT1"/>
</dbReference>
<protein>
    <submittedName>
        <fullName evidence="8">Uncharacterized protein</fullName>
    </submittedName>
</protein>
<sequence>MIQFEKDKKDKNFKKKNSILLIFYILLSKHFLIFSLIFGGCCTNVFTLEAIIKKEPNAEGLLYHFFTTSTFLIKRNIPLYNCIWLRGGTLITVILEWLCANKKFNIQEILAVLILTLGVIITNISNVSNISNKHSSKSSILEYIIGIIILIISQIFRSFMNIYMEKTVKLYSPNWREVNFYMHFFSFLIYIPILPTIYSQVKLLSFYETSYTSQFADTFSYNPLYIFTKFKHSKTFNYAFYFFINVITQSLCVQGINRLNIISTALTTNIILSSRKFLSLILRVILVFGGGIWYSVELHKKAIQI</sequence>
<name>L0PAF5_PNEJI</name>
<comment type="subcellular location">
    <subcellularLocation>
        <location evidence="1">Endomembrane system</location>
        <topology evidence="1">Multi-pass membrane protein</topology>
    </subcellularLocation>
</comment>
<dbReference type="PANTHER" id="PTHR10778">
    <property type="entry name" value="SOLUTE CARRIER FAMILY 35 MEMBER B"/>
    <property type="match status" value="1"/>
</dbReference>
<evidence type="ECO:0000313" key="9">
    <source>
        <dbReference type="Proteomes" id="UP000010422"/>
    </source>
</evidence>
<feature type="transmembrane region" description="Helical" evidence="7">
    <location>
        <begin position="77"/>
        <end position="98"/>
    </location>
</feature>
<dbReference type="InParanoid" id="L0PAF5"/>
<dbReference type="GO" id="GO:0005789">
    <property type="term" value="C:endoplasmic reticulum membrane"/>
    <property type="evidence" value="ECO:0007669"/>
    <property type="project" value="TreeGrafter"/>
</dbReference>
<evidence type="ECO:0000256" key="2">
    <source>
        <dbReference type="ARBA" id="ARBA00022448"/>
    </source>
</evidence>
<organism evidence="9">
    <name type="scientific">Pneumocystis jirovecii</name>
    <name type="common">Human pneumocystis pneumonia agent</name>
    <dbReference type="NCBI Taxonomy" id="42068"/>
    <lineage>
        <taxon>Eukaryota</taxon>
        <taxon>Fungi</taxon>
        <taxon>Dikarya</taxon>
        <taxon>Ascomycota</taxon>
        <taxon>Taphrinomycotina</taxon>
        <taxon>Pneumocystomycetes</taxon>
        <taxon>Pneumocystaceae</taxon>
        <taxon>Pneumocystis</taxon>
    </lineage>
</organism>
<keyword evidence="4 7" id="KW-0812">Transmembrane</keyword>
<keyword evidence="6 7" id="KW-0472">Membrane</keyword>
<feature type="transmembrane region" description="Helical" evidence="7">
    <location>
        <begin position="21"/>
        <end position="46"/>
    </location>
</feature>
<accession>L0PAF5</accession>
<evidence type="ECO:0000256" key="1">
    <source>
        <dbReference type="ARBA" id="ARBA00004127"/>
    </source>
</evidence>
<evidence type="ECO:0000256" key="5">
    <source>
        <dbReference type="ARBA" id="ARBA00022989"/>
    </source>
</evidence>
<dbReference type="VEuPathDB" id="FungiDB:PNEJI1_002156"/>
<feature type="transmembrane region" description="Helical" evidence="7">
    <location>
        <begin position="238"/>
        <end position="256"/>
    </location>
</feature>
<evidence type="ECO:0000256" key="6">
    <source>
        <dbReference type="ARBA" id="ARBA00023136"/>
    </source>
</evidence>
<dbReference type="Proteomes" id="UP000010422">
    <property type="component" value="Unassembled WGS sequence"/>
</dbReference>
<dbReference type="AlphaFoldDB" id="L0PAF5"/>
<dbReference type="PANTHER" id="PTHR10778:SF4">
    <property type="entry name" value="NUCLEOTIDE SUGAR TRANSPORTER SLC35B4"/>
    <property type="match status" value="1"/>
</dbReference>
<feature type="transmembrane region" description="Helical" evidence="7">
    <location>
        <begin position="180"/>
        <end position="198"/>
    </location>
</feature>
<evidence type="ECO:0000256" key="3">
    <source>
        <dbReference type="ARBA" id="ARBA00022597"/>
    </source>
</evidence>
<gene>
    <name evidence="8" type="ORF">PNEJI1_002156</name>
</gene>